<sequence>MRQLHWATRTGLIVLILLVFGAVGYVVTRPSPVVHHVAPPPVVPHSDGLSDNQDGFRFQPVVVPSERGASVPISFQIIGPSGKPEVSFPENQTKQLHFFVVRDDMQSYQHVHPELRGDTWHVTASVPDGGAYRMYAEFIGRDPLHPVVLGSAFIIPGDTTFVPLPEPAGSTSVDGFVVTRPEGAAKPLVGKPSTIRLRLTDSSGAPVTAPEEHLGAYGHLTGFNAILHSVTHLHPLQRLGMALPEGELTFQANFAERGEHRLFLEFRVGGVVRTAAFTVFVT</sequence>
<proteinExistence type="predicted"/>
<gene>
    <name evidence="1" type="ORF">LWC34_32695</name>
</gene>
<keyword evidence="2" id="KW-1185">Reference proteome</keyword>
<accession>A0ABS8ZIB4</accession>
<evidence type="ECO:0008006" key="3">
    <source>
        <dbReference type="Google" id="ProtNLM"/>
    </source>
</evidence>
<dbReference type="Proteomes" id="UP001521150">
    <property type="component" value="Unassembled WGS sequence"/>
</dbReference>
<dbReference type="RefSeq" id="WP_233729137.1">
    <property type="nucleotide sequence ID" value="NZ_JAJVCN010000003.1"/>
</dbReference>
<comment type="caution">
    <text evidence="1">The sequence shown here is derived from an EMBL/GenBank/DDBJ whole genome shotgun (WGS) entry which is preliminary data.</text>
</comment>
<reference evidence="1 2" key="1">
    <citation type="submission" date="2021-12" db="EMBL/GenBank/DDBJ databases">
        <title>Genome sequence of Kibdelosporangium philippinense ATCC 49844.</title>
        <authorList>
            <person name="Fedorov E.A."/>
            <person name="Omeragic M."/>
            <person name="Shalygina K.F."/>
            <person name="Maclea K.S."/>
        </authorList>
    </citation>
    <scope>NUCLEOTIDE SEQUENCE [LARGE SCALE GENOMIC DNA]</scope>
    <source>
        <strain evidence="1 2">ATCC 49844</strain>
    </source>
</reference>
<dbReference type="EMBL" id="JAJVCN010000003">
    <property type="protein sequence ID" value="MCE7007545.1"/>
    <property type="molecule type" value="Genomic_DNA"/>
</dbReference>
<evidence type="ECO:0000313" key="2">
    <source>
        <dbReference type="Proteomes" id="UP001521150"/>
    </source>
</evidence>
<protein>
    <recommendedName>
        <fullName evidence="3">Secreted protein</fullName>
    </recommendedName>
</protein>
<name>A0ABS8ZIB4_9PSEU</name>
<organism evidence="1 2">
    <name type="scientific">Kibdelosporangium philippinense</name>
    <dbReference type="NCBI Taxonomy" id="211113"/>
    <lineage>
        <taxon>Bacteria</taxon>
        <taxon>Bacillati</taxon>
        <taxon>Actinomycetota</taxon>
        <taxon>Actinomycetes</taxon>
        <taxon>Pseudonocardiales</taxon>
        <taxon>Pseudonocardiaceae</taxon>
        <taxon>Kibdelosporangium</taxon>
    </lineage>
</organism>
<evidence type="ECO:0000313" key="1">
    <source>
        <dbReference type="EMBL" id="MCE7007545.1"/>
    </source>
</evidence>